<keyword evidence="6 13" id="KW-0479">Metal-binding</keyword>
<keyword evidence="7 13" id="KW-0378">Hydrolase</keyword>
<evidence type="ECO:0000256" key="3">
    <source>
        <dbReference type="ARBA" id="ARBA00012768"/>
    </source>
</evidence>
<comment type="cofactor">
    <cofactor evidence="13">
        <name>Mg(2+)</name>
        <dbReference type="ChEBI" id="CHEBI:18420"/>
    </cofactor>
    <cofactor evidence="13">
        <name>Mn(2+)</name>
        <dbReference type="ChEBI" id="CHEBI:29035"/>
    </cofactor>
    <text evidence="13">Mg(2+) or Mn(2+) required for ssDNA cleavage activity.</text>
</comment>
<keyword evidence="11 13" id="KW-0051">Antiviral defense</keyword>
<keyword evidence="9 13" id="KW-0408">Iron</keyword>
<evidence type="ECO:0000256" key="7">
    <source>
        <dbReference type="ARBA" id="ARBA00022801"/>
    </source>
</evidence>
<comment type="function">
    <text evidence="13">CRISPR (clustered regularly interspaced short palindromic repeat) is an adaptive immune system that provides protection against mobile genetic elements (viruses, transposable elements and conjugative plasmids). CRISPR clusters contain sequences complementary to antecedent mobile elements and target invading nucleic acids. CRISPR clusters are transcribed and processed into CRISPR RNA (crRNA).</text>
</comment>
<dbReference type="NCBIfam" id="TIGR00372">
    <property type="entry name" value="cas4"/>
    <property type="match status" value="1"/>
</dbReference>
<evidence type="ECO:0000256" key="6">
    <source>
        <dbReference type="ARBA" id="ARBA00022723"/>
    </source>
</evidence>
<dbReference type="InterPro" id="IPR022765">
    <property type="entry name" value="Dna2/Cas4_DUF83"/>
</dbReference>
<evidence type="ECO:0000256" key="10">
    <source>
        <dbReference type="ARBA" id="ARBA00023014"/>
    </source>
</evidence>
<dbReference type="AlphaFoldDB" id="A0A8J3BFG8"/>
<comment type="similarity">
    <text evidence="2 13">Belongs to the CRISPR-associated exonuclease Cas4 family.</text>
</comment>
<dbReference type="PANTHER" id="PTHR36531:SF6">
    <property type="entry name" value="DNA REPLICATION ATP-DEPENDENT HELICASE_NUCLEASE DNA2"/>
    <property type="match status" value="1"/>
</dbReference>
<evidence type="ECO:0000256" key="2">
    <source>
        <dbReference type="ARBA" id="ARBA00009189"/>
    </source>
</evidence>
<keyword evidence="5 13" id="KW-0540">Nuclease</keyword>
<dbReference type="Gene3D" id="3.90.320.10">
    <property type="match status" value="1"/>
</dbReference>
<name>A0A8J3BFG8_9BACI</name>
<dbReference type="PANTHER" id="PTHR36531">
    <property type="entry name" value="CRISPR-ASSOCIATED EXONUCLEASE CAS4"/>
    <property type="match status" value="1"/>
</dbReference>
<reference evidence="15" key="1">
    <citation type="journal article" date="2014" name="Int. J. Syst. Evol. Microbiol.">
        <title>Complete genome sequence of Corynebacterium casei LMG S-19264T (=DSM 44701T), isolated from a smear-ripened cheese.</title>
        <authorList>
            <consortium name="US DOE Joint Genome Institute (JGI-PGF)"/>
            <person name="Walter F."/>
            <person name="Albersmeier A."/>
            <person name="Kalinowski J."/>
            <person name="Ruckert C."/>
        </authorList>
    </citation>
    <scope>NUCLEOTIDE SEQUENCE</scope>
    <source>
        <strain evidence="15">JCM 14719</strain>
    </source>
</reference>
<dbReference type="GO" id="GO:0051607">
    <property type="term" value="P:defense response to virus"/>
    <property type="evidence" value="ECO:0007669"/>
    <property type="project" value="UniProtKB-KW"/>
</dbReference>
<proteinExistence type="inferred from homology"/>
<organism evidence="15 16">
    <name type="scientific">Calditerricola satsumensis</name>
    <dbReference type="NCBI Taxonomy" id="373054"/>
    <lineage>
        <taxon>Bacteria</taxon>
        <taxon>Bacillati</taxon>
        <taxon>Bacillota</taxon>
        <taxon>Bacilli</taxon>
        <taxon>Bacillales</taxon>
        <taxon>Bacillaceae</taxon>
        <taxon>Calditerricola</taxon>
    </lineage>
</organism>
<evidence type="ECO:0000256" key="1">
    <source>
        <dbReference type="ARBA" id="ARBA00001966"/>
    </source>
</evidence>
<sequence length="217" mass="25152">MFMMFRVSDIKQFVFCPRYVYFTYVQPVPKAPTPTMEHARTLHDEHNAREKRRGFAAYGLVEGSRHYHVPVYAEKLGLRGKIDLVIDAEAPNANGQRYYPVECKDTASGVRNNFKYQLAAYAMALEEVTGTPVHKAFLYIIPEKRAHNVPITEGLRTHIRRMLTMMRTMVEREIFPEPRSRARCFSCEMRRYCNDLDDASGAFEESPAQAKRLVDCF</sequence>
<keyword evidence="10 13" id="KW-0411">Iron-sulfur</keyword>
<protein>
    <recommendedName>
        <fullName evidence="4 13">CRISPR-associated exonuclease Cas4</fullName>
        <ecNumber evidence="3 13">3.1.12.1</ecNumber>
    </recommendedName>
</protein>
<evidence type="ECO:0000256" key="5">
    <source>
        <dbReference type="ARBA" id="ARBA00022722"/>
    </source>
</evidence>
<dbReference type="Pfam" id="PF01930">
    <property type="entry name" value="Cas_Cas4"/>
    <property type="match status" value="1"/>
</dbReference>
<feature type="domain" description="DUF83" evidence="14">
    <location>
        <begin position="7"/>
        <end position="193"/>
    </location>
</feature>
<dbReference type="Proteomes" id="UP000637720">
    <property type="component" value="Unassembled WGS sequence"/>
</dbReference>
<evidence type="ECO:0000256" key="9">
    <source>
        <dbReference type="ARBA" id="ARBA00023004"/>
    </source>
</evidence>
<dbReference type="EC" id="3.1.12.1" evidence="3 13"/>
<comment type="cofactor">
    <cofactor evidence="13">
        <name>iron-sulfur cluster</name>
        <dbReference type="ChEBI" id="CHEBI:30408"/>
    </cofactor>
</comment>
<dbReference type="InterPro" id="IPR013343">
    <property type="entry name" value="CRISPR-assoc_prot_Cas4"/>
</dbReference>
<evidence type="ECO:0000313" key="15">
    <source>
        <dbReference type="EMBL" id="GGK05256.1"/>
    </source>
</evidence>
<keyword evidence="12 13" id="KW-0464">Manganese</keyword>
<dbReference type="GO" id="GO:0004527">
    <property type="term" value="F:exonuclease activity"/>
    <property type="evidence" value="ECO:0007669"/>
    <property type="project" value="UniProtKB-KW"/>
</dbReference>
<evidence type="ECO:0000256" key="13">
    <source>
        <dbReference type="RuleBase" id="RU365022"/>
    </source>
</evidence>
<keyword evidence="8 13" id="KW-0269">Exonuclease</keyword>
<evidence type="ECO:0000256" key="12">
    <source>
        <dbReference type="ARBA" id="ARBA00023211"/>
    </source>
</evidence>
<gene>
    <name evidence="15" type="ORF">GCM10007043_19070</name>
</gene>
<evidence type="ECO:0000256" key="8">
    <source>
        <dbReference type="ARBA" id="ARBA00022839"/>
    </source>
</evidence>
<comment type="caution">
    <text evidence="15">The sequence shown here is derived from an EMBL/GenBank/DDBJ whole genome shotgun (WGS) entry which is preliminary data.</text>
</comment>
<dbReference type="EMBL" id="BMOF01000045">
    <property type="protein sequence ID" value="GGK05256.1"/>
    <property type="molecule type" value="Genomic_DNA"/>
</dbReference>
<keyword evidence="16" id="KW-1185">Reference proteome</keyword>
<evidence type="ECO:0000256" key="4">
    <source>
        <dbReference type="ARBA" id="ARBA00020049"/>
    </source>
</evidence>
<dbReference type="InterPro" id="IPR011604">
    <property type="entry name" value="PDDEXK-like_dom_sf"/>
</dbReference>
<evidence type="ECO:0000313" key="16">
    <source>
        <dbReference type="Proteomes" id="UP000637720"/>
    </source>
</evidence>
<reference evidence="15" key="2">
    <citation type="submission" date="2020-09" db="EMBL/GenBank/DDBJ databases">
        <authorList>
            <person name="Sun Q."/>
            <person name="Ohkuma M."/>
        </authorList>
    </citation>
    <scope>NUCLEOTIDE SEQUENCE</scope>
    <source>
        <strain evidence="15">JCM 14719</strain>
    </source>
</reference>
<accession>A0A8J3BFG8</accession>
<comment type="cofactor">
    <cofactor evidence="1">
        <name>[4Fe-4S] cluster</name>
        <dbReference type="ChEBI" id="CHEBI:49883"/>
    </cofactor>
</comment>
<evidence type="ECO:0000259" key="14">
    <source>
        <dbReference type="Pfam" id="PF01930"/>
    </source>
</evidence>
<evidence type="ECO:0000256" key="11">
    <source>
        <dbReference type="ARBA" id="ARBA00023118"/>
    </source>
</evidence>
<dbReference type="InterPro" id="IPR051827">
    <property type="entry name" value="Cas4_exonuclease"/>
</dbReference>
<dbReference type="GO" id="GO:0046872">
    <property type="term" value="F:metal ion binding"/>
    <property type="evidence" value="ECO:0007669"/>
    <property type="project" value="UniProtKB-KW"/>
</dbReference>
<dbReference type="GO" id="GO:0051536">
    <property type="term" value="F:iron-sulfur cluster binding"/>
    <property type="evidence" value="ECO:0007669"/>
    <property type="project" value="UniProtKB-KW"/>
</dbReference>